<dbReference type="Proteomes" id="UP000324705">
    <property type="component" value="Chromosome 5B"/>
</dbReference>
<dbReference type="PANTHER" id="PTHR18868:SF35">
    <property type="entry name" value="RRNA N-GLYCOSIDASE"/>
    <property type="match status" value="1"/>
</dbReference>
<feature type="compositionally biased region" description="Low complexity" evidence="1">
    <location>
        <begin position="30"/>
        <end position="42"/>
    </location>
</feature>
<dbReference type="AlphaFoldDB" id="A0A9R0XFJ1"/>
<name>A0A9R0XFJ1_TRITD</name>
<evidence type="ECO:0000256" key="1">
    <source>
        <dbReference type="SAM" id="MobiDB-lite"/>
    </source>
</evidence>
<feature type="region of interest" description="Disordered" evidence="1">
    <location>
        <begin position="1"/>
        <end position="46"/>
    </location>
</feature>
<evidence type="ECO:0000313" key="3">
    <source>
        <dbReference type="EMBL" id="VAI35591.1"/>
    </source>
</evidence>
<proteinExistence type="predicted"/>
<dbReference type="SUPFAM" id="SSF50494">
    <property type="entry name" value="Trypsin-like serine proteases"/>
    <property type="match status" value="2"/>
</dbReference>
<keyword evidence="4" id="KW-1185">Reference proteome</keyword>
<evidence type="ECO:0000313" key="4">
    <source>
        <dbReference type="Proteomes" id="UP000324705"/>
    </source>
</evidence>
<gene>
    <name evidence="3" type="ORF">TRITD_5Bv1G182920</name>
</gene>
<dbReference type="Pfam" id="PF13365">
    <property type="entry name" value="Trypsin_2"/>
    <property type="match status" value="1"/>
</dbReference>
<keyword evidence="2" id="KW-1133">Transmembrane helix</keyword>
<dbReference type="InterPro" id="IPR009003">
    <property type="entry name" value="Peptidase_S1_PA"/>
</dbReference>
<dbReference type="Gramene" id="TRITD5Bv1G182920.1">
    <property type="protein sequence ID" value="TRITD5Bv1G182920.1"/>
    <property type="gene ID" value="TRITD5Bv1G182920"/>
</dbReference>
<dbReference type="Gene3D" id="2.40.10.120">
    <property type="match status" value="1"/>
</dbReference>
<dbReference type="EMBL" id="LT934120">
    <property type="protein sequence ID" value="VAI35591.1"/>
    <property type="molecule type" value="Genomic_DNA"/>
</dbReference>
<keyword evidence="2" id="KW-0472">Membrane</keyword>
<reference evidence="3 4" key="1">
    <citation type="submission" date="2017-09" db="EMBL/GenBank/DDBJ databases">
        <authorList>
            <consortium name="International Durum Wheat Genome Sequencing Consortium (IDWGSC)"/>
            <person name="Milanesi L."/>
        </authorList>
    </citation>
    <scope>NUCLEOTIDE SEQUENCE [LARGE SCALE GENOMIC DNA]</scope>
    <source>
        <strain evidence="4">cv. Svevo</strain>
    </source>
</reference>
<feature type="transmembrane region" description="Helical" evidence="2">
    <location>
        <begin position="560"/>
        <end position="586"/>
    </location>
</feature>
<keyword evidence="2" id="KW-0812">Transmembrane</keyword>
<accession>A0A9R0XFJ1</accession>
<protein>
    <submittedName>
        <fullName evidence="3">Uncharacterized protein</fullName>
    </submittedName>
</protein>
<sequence>MMMKNKRRMGVHEKQRPCKKVIRPTLDGTSSARSDSSREPSPGALSQLSEQVVSRLCRSVVSLASFHGDTKLGECTGICIETSCPDATSFLTSRLLIPLTWPTREITENLTIEVHLPNGRTVTGWIEHPGRYVDFLIVNVKDLSVFDVARVSLDCDMQFEPYRKVAAVWRNFSSGLLGATSGVDLASLSALTSETMFSTCQINKAGIGGPLVDFDGNFVGMNCSRTRRKKTPYVRREQILQFLEYYRMVSVRAKEEIDDAEEPGIESEMKQLLCSIPGGKRKIHFLEANFVDDIWSKLPKGVASKMSRSVVSLASFNGVAKFFACTGVFIKCNACSATILTSASLVRVSGDANRIDDNLRIEVCLPNQFRVVGILKRYNLHYNVALVDIMGYWGPREIKIGRHLVTSCKSVIAVGRLFTYHSIMAAKGKLLIGKRSKLDCKELCVSTCKITKAGIGGPLIDTGGNFLGMNFYHEEETPFLPRDVIHRLLLNLNKGWTRADETIVEGDEKRWLLAGTCWSHGNAEGGVNKWPLPEPCVLPADIPDPSTLDFYKLDRMQCAFLVLLLLVVIDNVFMLVGCLTSTPVFVLHDECK</sequence>
<evidence type="ECO:0000256" key="2">
    <source>
        <dbReference type="SAM" id="Phobius"/>
    </source>
</evidence>
<organism evidence="3 4">
    <name type="scientific">Triticum turgidum subsp. durum</name>
    <name type="common">Durum wheat</name>
    <name type="synonym">Triticum durum</name>
    <dbReference type="NCBI Taxonomy" id="4567"/>
    <lineage>
        <taxon>Eukaryota</taxon>
        <taxon>Viridiplantae</taxon>
        <taxon>Streptophyta</taxon>
        <taxon>Embryophyta</taxon>
        <taxon>Tracheophyta</taxon>
        <taxon>Spermatophyta</taxon>
        <taxon>Magnoliopsida</taxon>
        <taxon>Liliopsida</taxon>
        <taxon>Poales</taxon>
        <taxon>Poaceae</taxon>
        <taxon>BOP clade</taxon>
        <taxon>Pooideae</taxon>
        <taxon>Triticodae</taxon>
        <taxon>Triticeae</taxon>
        <taxon>Triticinae</taxon>
        <taxon>Triticum</taxon>
    </lineage>
</organism>
<dbReference type="PANTHER" id="PTHR18868">
    <property type="entry name" value="OS07G0665300 PROTEIN-RELATED"/>
    <property type="match status" value="1"/>
</dbReference>